<dbReference type="Pfam" id="PF10263">
    <property type="entry name" value="SprT-like"/>
    <property type="match status" value="1"/>
</dbReference>
<dbReference type="EMBL" id="DPPF01000117">
    <property type="protein sequence ID" value="HCW93206.1"/>
    <property type="molecule type" value="Genomic_DNA"/>
</dbReference>
<dbReference type="SMART" id="SM00731">
    <property type="entry name" value="SprT"/>
    <property type="match status" value="1"/>
</dbReference>
<protein>
    <recommendedName>
        <fullName evidence="1">SprT-like domain-containing protein</fullName>
    </recommendedName>
</protein>
<evidence type="ECO:0000313" key="3">
    <source>
        <dbReference type="Proteomes" id="UP000262325"/>
    </source>
</evidence>
<evidence type="ECO:0000259" key="1">
    <source>
        <dbReference type="SMART" id="SM00731"/>
    </source>
</evidence>
<dbReference type="PANTHER" id="PTHR38773:SF1">
    <property type="entry name" value="PROTEIN SPRT"/>
    <property type="match status" value="1"/>
</dbReference>
<feature type="domain" description="SprT-like" evidence="1">
    <location>
        <begin position="25"/>
        <end position="181"/>
    </location>
</feature>
<dbReference type="PANTHER" id="PTHR38773">
    <property type="entry name" value="PROTEIN SPRT"/>
    <property type="match status" value="1"/>
</dbReference>
<dbReference type="InterPro" id="IPR006640">
    <property type="entry name" value="SprT-like_domain"/>
</dbReference>
<dbReference type="GO" id="GO:0006950">
    <property type="term" value="P:response to stress"/>
    <property type="evidence" value="ECO:0007669"/>
    <property type="project" value="UniProtKB-ARBA"/>
</dbReference>
<sequence>MCFFVFGVKFPLLELLLVSGMDIRKKLNQLENMSDEYFGFHPDCQVMVDLRGQAAGRADVRKKIIRLNRDFFQYYPEKMVNEVLPHEYAHILSYEIDNKYGIRSKPHGSTWKKIMSTFGLIPKRTHDFDIKKTYVRNMKYFLYVCGCRKHYLSAIRHNRSERSGGKFFYSCRFCGKRLKYVAPLRTENE</sequence>
<organism evidence="2 3">
    <name type="scientific">Flexistipes sinusarabici</name>
    <dbReference type="NCBI Taxonomy" id="2352"/>
    <lineage>
        <taxon>Bacteria</taxon>
        <taxon>Pseudomonadati</taxon>
        <taxon>Deferribacterota</taxon>
        <taxon>Deferribacteres</taxon>
        <taxon>Deferribacterales</taxon>
        <taxon>Flexistipitaceae</taxon>
        <taxon>Flexistipes</taxon>
    </lineage>
</organism>
<comment type="caution">
    <text evidence="2">The sequence shown here is derived from an EMBL/GenBank/DDBJ whole genome shotgun (WGS) entry which is preliminary data.</text>
</comment>
<reference evidence="2 3" key="1">
    <citation type="journal article" date="2018" name="Nat. Biotechnol.">
        <title>A standardized bacterial taxonomy based on genome phylogeny substantially revises the tree of life.</title>
        <authorList>
            <person name="Parks D.H."/>
            <person name="Chuvochina M."/>
            <person name="Waite D.W."/>
            <person name="Rinke C."/>
            <person name="Skarshewski A."/>
            <person name="Chaumeil P.A."/>
            <person name="Hugenholtz P."/>
        </authorList>
    </citation>
    <scope>NUCLEOTIDE SEQUENCE [LARGE SCALE GENOMIC DNA]</scope>
    <source>
        <strain evidence="2">UBA8672</strain>
    </source>
</reference>
<accession>A0A3D5QBJ7</accession>
<evidence type="ECO:0000313" key="2">
    <source>
        <dbReference type="EMBL" id="HCW93206.1"/>
    </source>
</evidence>
<dbReference type="Proteomes" id="UP000262325">
    <property type="component" value="Unassembled WGS sequence"/>
</dbReference>
<gene>
    <name evidence="2" type="ORF">DHM44_05965</name>
</gene>
<proteinExistence type="predicted"/>
<name>A0A3D5QBJ7_FLESI</name>
<dbReference type="AlphaFoldDB" id="A0A3D5QBJ7"/>